<keyword evidence="2" id="KW-1185">Reference proteome</keyword>
<sequence length="159" mass="16289">MSTIGVTGHQNIPAGALAYVTAGIRDLLGAFEPPVTGVGSLAAGADQLFAAVVADLGGRLDVVVPCDGYDAAFGTPADAQRYRRLLSAAASVERLPFPAPSEEAFMAAGIRVVERSSVLLAVWDGRPATGRGGTADVVAHARSLGRPVHVVWPDGVTRS</sequence>
<proteinExistence type="predicted"/>
<dbReference type="EMBL" id="JBHSIU010000121">
    <property type="protein sequence ID" value="MFC5007357.1"/>
    <property type="molecule type" value="Genomic_DNA"/>
</dbReference>
<organism evidence="1 2">
    <name type="scientific">Dactylosporangium cerinum</name>
    <dbReference type="NCBI Taxonomy" id="1434730"/>
    <lineage>
        <taxon>Bacteria</taxon>
        <taxon>Bacillati</taxon>
        <taxon>Actinomycetota</taxon>
        <taxon>Actinomycetes</taxon>
        <taxon>Micromonosporales</taxon>
        <taxon>Micromonosporaceae</taxon>
        <taxon>Dactylosporangium</taxon>
    </lineage>
</organism>
<name>A0ABV9WGE7_9ACTN</name>
<dbReference type="RefSeq" id="WP_380128002.1">
    <property type="nucleotide sequence ID" value="NZ_JBHSIU010000121.1"/>
</dbReference>
<dbReference type="Proteomes" id="UP001595912">
    <property type="component" value="Unassembled WGS sequence"/>
</dbReference>
<gene>
    <name evidence="1" type="ORF">ACFPIJ_57300</name>
</gene>
<dbReference type="Gene3D" id="3.40.50.450">
    <property type="match status" value="1"/>
</dbReference>
<dbReference type="SUPFAM" id="SSF102405">
    <property type="entry name" value="MCP/YpsA-like"/>
    <property type="match status" value="1"/>
</dbReference>
<comment type="caution">
    <text evidence="1">The sequence shown here is derived from an EMBL/GenBank/DDBJ whole genome shotgun (WGS) entry which is preliminary data.</text>
</comment>
<accession>A0ABV9WGE7</accession>
<evidence type="ECO:0000313" key="2">
    <source>
        <dbReference type="Proteomes" id="UP001595912"/>
    </source>
</evidence>
<protein>
    <recommendedName>
        <fullName evidence="3">DNA recombination-mediator protein A</fullName>
    </recommendedName>
</protein>
<evidence type="ECO:0000313" key="1">
    <source>
        <dbReference type="EMBL" id="MFC5007357.1"/>
    </source>
</evidence>
<evidence type="ECO:0008006" key="3">
    <source>
        <dbReference type="Google" id="ProtNLM"/>
    </source>
</evidence>
<reference evidence="2" key="1">
    <citation type="journal article" date="2019" name="Int. J. Syst. Evol. Microbiol.">
        <title>The Global Catalogue of Microorganisms (GCM) 10K type strain sequencing project: providing services to taxonomists for standard genome sequencing and annotation.</title>
        <authorList>
            <consortium name="The Broad Institute Genomics Platform"/>
            <consortium name="The Broad Institute Genome Sequencing Center for Infectious Disease"/>
            <person name="Wu L."/>
            <person name="Ma J."/>
        </authorList>
    </citation>
    <scope>NUCLEOTIDE SEQUENCE [LARGE SCALE GENOMIC DNA]</scope>
    <source>
        <strain evidence="2">CGMCC 4.7152</strain>
    </source>
</reference>